<accession>A0ACB7F5M9</accession>
<reference evidence="1" key="1">
    <citation type="submission" date="2020-04" db="EMBL/GenBank/DDBJ databases">
        <title>A chromosome-scale assembly and high-density genetic map of the yellow drum (Nibea albiflora) genome.</title>
        <authorList>
            <person name="Xu D."/>
            <person name="Zhang W."/>
            <person name="Chen R."/>
            <person name="Tan P."/>
            <person name="Wang L."/>
            <person name="Song H."/>
            <person name="Tian L."/>
            <person name="Zhu Q."/>
            <person name="Wang B."/>
        </authorList>
    </citation>
    <scope>NUCLEOTIDE SEQUENCE</scope>
    <source>
        <strain evidence="1">ZJHYS-2018</strain>
    </source>
</reference>
<sequence>MASLRSKLSVLLFLVVLTAHVTEAAVRSKLSGDESTCESKDATLNLRSSKRTSGAAGPEPGDPAAAFTVPTLDGEFTYKPGTLRGPLIIHAFTNKSGFLECLWSSEPSLTSLVQDLPDSTQVLFLSLDDSAASDALWMRDQVHRAAVQHSKKEVLSRLHFSALPAFALGNWIPSVFYNWGCVSHNCLLAQAVFTSQGWRLPIVIKRLDARYDWLMGHWTQSLYQLRDAGDGCDPSPSVAGAVAWVSEGGCSFFTKVQNMAKSNASGVLVYALPGNPIQDMNCVGDECITALGIPAAMVHLEVSVAQGLQSGQQVYVSFQNTPSPYYFFSIDQQGLLAEMGWFLYPSFSFLNWQAQW</sequence>
<dbReference type="Proteomes" id="UP000805704">
    <property type="component" value="Chromosome 16"/>
</dbReference>
<dbReference type="EMBL" id="CM024804">
    <property type="protein sequence ID" value="KAG8009785.1"/>
    <property type="molecule type" value="Genomic_DNA"/>
</dbReference>
<protein>
    <submittedName>
        <fullName evidence="1">Uncharacterized protein</fullName>
    </submittedName>
</protein>
<name>A0ACB7F5M9_NIBAL</name>
<evidence type="ECO:0000313" key="2">
    <source>
        <dbReference type="Proteomes" id="UP000805704"/>
    </source>
</evidence>
<comment type="caution">
    <text evidence="1">The sequence shown here is derived from an EMBL/GenBank/DDBJ whole genome shotgun (WGS) entry which is preliminary data.</text>
</comment>
<organism evidence="1 2">
    <name type="scientific">Nibea albiflora</name>
    <name type="common">Yellow drum</name>
    <name type="synonym">Corvina albiflora</name>
    <dbReference type="NCBI Taxonomy" id="240163"/>
    <lineage>
        <taxon>Eukaryota</taxon>
        <taxon>Metazoa</taxon>
        <taxon>Chordata</taxon>
        <taxon>Craniata</taxon>
        <taxon>Vertebrata</taxon>
        <taxon>Euteleostomi</taxon>
        <taxon>Actinopterygii</taxon>
        <taxon>Neopterygii</taxon>
        <taxon>Teleostei</taxon>
        <taxon>Neoteleostei</taxon>
        <taxon>Acanthomorphata</taxon>
        <taxon>Eupercaria</taxon>
        <taxon>Sciaenidae</taxon>
        <taxon>Nibea</taxon>
    </lineage>
</organism>
<evidence type="ECO:0000313" key="1">
    <source>
        <dbReference type="EMBL" id="KAG8009785.1"/>
    </source>
</evidence>
<proteinExistence type="predicted"/>
<keyword evidence="2" id="KW-1185">Reference proteome</keyword>
<gene>
    <name evidence="1" type="ORF">GBF38_013817</name>
</gene>